<dbReference type="RefSeq" id="WP_207600541.1">
    <property type="nucleotide sequence ID" value="NZ_JAFNJU010000011.1"/>
</dbReference>
<evidence type="ECO:0000313" key="4">
    <source>
        <dbReference type="Proteomes" id="UP000664218"/>
    </source>
</evidence>
<comment type="caution">
    <text evidence="3">The sequence shown here is derived from an EMBL/GenBank/DDBJ whole genome shotgun (WGS) entry which is preliminary data.</text>
</comment>
<keyword evidence="4" id="KW-1185">Reference proteome</keyword>
<feature type="domain" description="General stress protein 17M-like" evidence="2">
    <location>
        <begin position="4"/>
        <end position="94"/>
    </location>
</feature>
<feature type="region of interest" description="Disordered" evidence="1">
    <location>
        <begin position="177"/>
        <end position="196"/>
    </location>
</feature>
<dbReference type="InterPro" id="IPR025889">
    <property type="entry name" value="GSP17M-like_dom"/>
</dbReference>
<sequence length="196" mass="22358">MKRLVGTFRTEEEAILAINDLKEMGLDANEISVVTNDPYEYKMLKDTMDTRVEEKVIVGDLFHGPGVHEFVASLTHYGIPEENTAIYRDRLHEGNILVFIGVNDEIRNHIENPGTYRAPDLFIKDIMTPGTFTITKRFKEDPDNPGTYVALDYGFRKTTPGTYEDPHVDEEILNPGSITEEDVIHPPHHMEKVDED</sequence>
<proteinExistence type="predicted"/>
<name>A0A939HDK1_9CLOT</name>
<organism evidence="3 4">
    <name type="scientific">Proteiniclasticum aestuarii</name>
    <dbReference type="NCBI Taxonomy" id="2817862"/>
    <lineage>
        <taxon>Bacteria</taxon>
        <taxon>Bacillati</taxon>
        <taxon>Bacillota</taxon>
        <taxon>Clostridia</taxon>
        <taxon>Eubacteriales</taxon>
        <taxon>Clostridiaceae</taxon>
        <taxon>Proteiniclasticum</taxon>
    </lineage>
</organism>
<dbReference type="Proteomes" id="UP000664218">
    <property type="component" value="Unassembled WGS sequence"/>
</dbReference>
<accession>A0A939HDK1</accession>
<evidence type="ECO:0000259" key="2">
    <source>
        <dbReference type="Pfam" id="PF11181"/>
    </source>
</evidence>
<gene>
    <name evidence="3" type="ORF">J3A84_13340</name>
</gene>
<evidence type="ECO:0000313" key="3">
    <source>
        <dbReference type="EMBL" id="MBO1266017.1"/>
    </source>
</evidence>
<feature type="compositionally biased region" description="Basic and acidic residues" evidence="1">
    <location>
        <begin position="182"/>
        <end position="196"/>
    </location>
</feature>
<evidence type="ECO:0000256" key="1">
    <source>
        <dbReference type="SAM" id="MobiDB-lite"/>
    </source>
</evidence>
<dbReference type="Pfam" id="PF11181">
    <property type="entry name" value="YflT"/>
    <property type="match status" value="1"/>
</dbReference>
<protein>
    <submittedName>
        <fullName evidence="3">General stress protein</fullName>
    </submittedName>
</protein>
<reference evidence="3" key="1">
    <citation type="submission" date="2021-03" db="EMBL/GenBank/DDBJ databases">
        <title>Proteiniclasticum marinus sp. nov., isolated from tidal flat sediment.</title>
        <authorList>
            <person name="Namirimu T."/>
            <person name="Yang J.-A."/>
            <person name="Yang S.-H."/>
            <person name="Kim Y.-J."/>
            <person name="Kwon K.K."/>
        </authorList>
    </citation>
    <scope>NUCLEOTIDE SEQUENCE</scope>
    <source>
        <strain evidence="3">SCR006</strain>
    </source>
</reference>
<dbReference type="EMBL" id="JAFNJU010000011">
    <property type="protein sequence ID" value="MBO1266017.1"/>
    <property type="molecule type" value="Genomic_DNA"/>
</dbReference>
<dbReference type="AlphaFoldDB" id="A0A939HDK1"/>